<dbReference type="EMBL" id="MH590358">
    <property type="protein sequence ID" value="QCC70988.1"/>
    <property type="molecule type" value="Genomic_DNA"/>
</dbReference>
<evidence type="ECO:0000313" key="22">
    <source>
        <dbReference type="EMBL" id="QDA22267.1"/>
    </source>
</evidence>
<dbReference type="Gene3D" id="1.10.455.10">
    <property type="entry name" value="Ribosomal protein S7 domain"/>
    <property type="match status" value="1"/>
</dbReference>
<keyword evidence="2 4" id="KW-0689">Ribosomal protein</keyword>
<dbReference type="EMBL" id="MH643728">
    <property type="protein sequence ID" value="QCT82045.1"/>
    <property type="molecule type" value="Genomic_DNA"/>
</dbReference>
<evidence type="ECO:0000313" key="20">
    <source>
        <dbReference type="EMBL" id="QCT82045.1"/>
    </source>
</evidence>
<name>A0A068LH23_9PHAE</name>
<dbReference type="GeneID" id="19940558"/>
<dbReference type="InterPro" id="IPR020606">
    <property type="entry name" value="Ribosomal_uS7_CS"/>
</dbReference>
<evidence type="ECO:0000313" key="19">
    <source>
        <dbReference type="EMBL" id="QCT82008.1"/>
    </source>
</evidence>
<evidence type="ECO:0000313" key="23">
    <source>
        <dbReference type="EMBL" id="QDA22304.1"/>
    </source>
</evidence>
<dbReference type="GO" id="GO:0006412">
    <property type="term" value="P:translation"/>
    <property type="evidence" value="ECO:0007669"/>
    <property type="project" value="InterPro"/>
</dbReference>
<keyword evidence="6" id="KW-0496">Mitochondrion</keyword>
<dbReference type="EMBL" id="MG681096">
    <property type="protein sequence ID" value="AWW89650.1"/>
    <property type="molecule type" value="Genomic_DNA"/>
</dbReference>
<reference evidence="7" key="2">
    <citation type="submission" date="2017-12" db="EMBL/GenBank/DDBJ databases">
        <title>Mitochondrial genome (form I) of the golden tide-forming alga Sargassum horneri in 2016.</title>
        <authorList>
            <person name="Liu F."/>
        </authorList>
    </citation>
    <scope>NUCLEOTIDE SEQUENCE</scope>
    <source>
        <strain evidence="7">YS2016-2</strain>
    </source>
</reference>
<organism evidence="6">
    <name type="scientific">Sargassum horneri</name>
    <dbReference type="NCBI Taxonomy" id="74089"/>
    <lineage>
        <taxon>Eukaryota</taxon>
        <taxon>Sar</taxon>
        <taxon>Stramenopiles</taxon>
        <taxon>Ochrophyta</taxon>
        <taxon>PX clade</taxon>
        <taxon>Phaeophyceae</taxon>
        <taxon>Fucales</taxon>
        <taxon>Sargassaceae</taxon>
        <taxon>Sargassum</taxon>
    </lineage>
</organism>
<reference evidence="18" key="6">
    <citation type="submission" date="2018-07" db="EMBL/GenBank/DDBJ databases">
        <title>Mitochondrial genome (form I) of the golden tide-forming alga Sargassum horneri.</title>
        <authorList>
            <person name="Liu F."/>
        </authorList>
    </citation>
    <scope>NUCLEOTIDE SEQUENCE</scope>
    <source>
        <strain evidence="19">QD-1_B</strain>
        <strain evidence="25">RC-2</strain>
        <strain evidence="20">RZ-2_F</strain>
        <strain evidence="18">YT-2_B</strain>
    </source>
</reference>
<dbReference type="EMBL" id="MH814649">
    <property type="protein sequence ID" value="QDA22304.1"/>
    <property type="molecule type" value="Genomic_DNA"/>
</dbReference>
<evidence type="ECO:0000313" key="18">
    <source>
        <dbReference type="EMBL" id="QCT81971.1"/>
    </source>
</evidence>
<dbReference type="EMBL" id="MG774887">
    <property type="protein sequence ID" value="AYM32576.1"/>
    <property type="molecule type" value="Genomic_DNA"/>
</dbReference>
<evidence type="ECO:0000313" key="14">
    <source>
        <dbReference type="EMBL" id="QCC71025.1"/>
    </source>
</evidence>
<evidence type="ECO:0000256" key="1">
    <source>
        <dbReference type="ARBA" id="ARBA00007151"/>
    </source>
</evidence>
<evidence type="ECO:0000313" key="6">
    <source>
        <dbReference type="EMBL" id="AIE46187.1"/>
    </source>
</evidence>
<evidence type="ECO:0000256" key="4">
    <source>
        <dbReference type="RuleBase" id="RU003619"/>
    </source>
</evidence>
<evidence type="ECO:0000313" key="7">
    <source>
        <dbReference type="EMBL" id="AWW89650.1"/>
    </source>
</evidence>
<evidence type="ECO:0000313" key="17">
    <source>
        <dbReference type="EMBL" id="QCC71284.1"/>
    </source>
</evidence>
<evidence type="ECO:0000313" key="8">
    <source>
        <dbReference type="EMBL" id="AWW89687.1"/>
    </source>
</evidence>
<reference evidence="22" key="7">
    <citation type="submission" date="2018-08" db="EMBL/GenBank/DDBJ databases">
        <title>Mitochondrial genome (form I) of the golden tide-forming alga Sargassum horneri in 2018.</title>
        <authorList>
            <person name="Liu F."/>
        </authorList>
    </citation>
    <scope>NUCLEOTIDE SEQUENCE</scope>
    <source>
        <strain evidence="21">HY-1_B</strain>
        <strain evidence="22">ST-1</strain>
        <strain evidence="23">ST-2</strain>
    </source>
</reference>
<evidence type="ECO:0000313" key="11">
    <source>
        <dbReference type="EMBL" id="AYM32576.1"/>
    </source>
</evidence>
<dbReference type="EMBL" id="MH814648">
    <property type="protein sequence ID" value="QDA22267.1"/>
    <property type="molecule type" value="Genomic_DNA"/>
</dbReference>
<accession>A0A068LH23</accession>
<gene>
    <name evidence="6" type="primary">rps7</name>
    <name evidence="6" type="ORF">SarhoMp10</name>
</gene>
<dbReference type="EMBL" id="MH590366">
    <property type="protein sequence ID" value="QCC71284.1"/>
    <property type="molecule type" value="Genomic_DNA"/>
</dbReference>
<dbReference type="InterPro" id="IPR036823">
    <property type="entry name" value="Ribosomal_uS7_dom_sf"/>
</dbReference>
<dbReference type="EMBL" id="MH620962">
    <property type="protein sequence ID" value="QKY75706.1"/>
    <property type="molecule type" value="Genomic_DNA"/>
</dbReference>
<dbReference type="EMBL" id="MG762007">
    <property type="protein sequence ID" value="AYK28752.1"/>
    <property type="molecule type" value="Genomic_DNA"/>
</dbReference>
<evidence type="ECO:0000313" key="12">
    <source>
        <dbReference type="EMBL" id="AYM32613.1"/>
    </source>
</evidence>
<comment type="similarity">
    <text evidence="1 4">Belongs to the universal ribosomal protein uS7 family.</text>
</comment>
<dbReference type="EMBL" id="MG770606">
    <property type="protein sequence ID" value="QKJ82049.1"/>
    <property type="molecule type" value="Genomic_DNA"/>
</dbReference>
<evidence type="ECO:0000313" key="13">
    <source>
        <dbReference type="EMBL" id="QCC70988.1"/>
    </source>
</evidence>
<reference evidence="26" key="8">
    <citation type="journal article" name="Sustainability">
        <title>Comparative Analysis of Sequence Polymorphism in Complete Organelle Genomes of the 'Golden Tide' Seaweed Sargassum horneri between Korean and Chinese Forms.</title>
        <authorList>
            <person name="Byeon S.Y."/>
            <person name="Cheon K.-S."/>
            <person name="Kim S."/>
            <person name="Yun S.-H."/>
            <person name="Oh H.-J."/>
            <person name="Park S.R."/>
            <person name="Kim T.-H."/>
            <person name="Kim J.K."/>
            <person name="Lee H.J."/>
        </authorList>
    </citation>
    <scope>NUCLEOTIDE SEQUENCE</scope>
    <source>
        <strain evidence="26">JD</strain>
    </source>
</reference>
<evidence type="ECO:0000313" key="10">
    <source>
        <dbReference type="EMBL" id="AYK28752.1"/>
    </source>
</evidence>
<evidence type="ECO:0000256" key="3">
    <source>
        <dbReference type="ARBA" id="ARBA00023274"/>
    </source>
</evidence>
<evidence type="ECO:0000313" key="26">
    <source>
        <dbReference type="EMBL" id="QNU09236.1"/>
    </source>
</evidence>
<dbReference type="GO" id="GO:0005840">
    <property type="term" value="C:ribosome"/>
    <property type="evidence" value="ECO:0007669"/>
    <property type="project" value="UniProtKB-KW"/>
</dbReference>
<dbReference type="EMBL" id="MH643730">
    <property type="protein sequence ID" value="QCT82082.1"/>
    <property type="molecule type" value="Genomic_DNA"/>
</dbReference>
<evidence type="ECO:0000313" key="21">
    <source>
        <dbReference type="EMBL" id="QCT82082.1"/>
    </source>
</evidence>
<reference evidence="6" key="1">
    <citation type="journal article" date="2014" name="J. Appl. Phycol.">
        <title>Complete mitochondrial genome of the brown alga Sargassum horneri (Sargassaceae, Phaeophyceae): genome organization and phylogenetic analyses.</title>
        <authorList>
            <person name="Liu F."/>
            <person name="Pang S."/>
            <person name="Li X."/>
            <person name="Li J."/>
        </authorList>
    </citation>
    <scope>NUCLEOTIDE SEQUENCE</scope>
</reference>
<proteinExistence type="inferred from homology"/>
<dbReference type="EMBL" id="MG762006">
    <property type="protein sequence ID" value="AYK28715.1"/>
    <property type="molecule type" value="Genomic_DNA"/>
</dbReference>
<dbReference type="RefSeq" id="YP_009049392.1">
    <property type="nucleotide sequence ID" value="NC_024613.1"/>
</dbReference>
<dbReference type="EMBL" id="MG774888">
    <property type="protein sequence ID" value="AYM32613.1"/>
    <property type="molecule type" value="Genomic_DNA"/>
</dbReference>
<dbReference type="EMBL" id="MH586538">
    <property type="protein sequence ID" value="QCC70951.1"/>
    <property type="molecule type" value="Genomic_DNA"/>
</dbReference>
<dbReference type="GO" id="GO:0003735">
    <property type="term" value="F:structural constituent of ribosome"/>
    <property type="evidence" value="ECO:0007669"/>
    <property type="project" value="InterPro"/>
</dbReference>
<dbReference type="Pfam" id="PF00177">
    <property type="entry name" value="Ribosomal_S7"/>
    <property type="match status" value="1"/>
</dbReference>
<dbReference type="InterPro" id="IPR000235">
    <property type="entry name" value="Ribosomal_uS7"/>
</dbReference>
<evidence type="ECO:0000256" key="2">
    <source>
        <dbReference type="ARBA" id="ARBA00022980"/>
    </source>
</evidence>
<dbReference type="EMBL" id="KJ938300">
    <property type="protein sequence ID" value="AIE46187.1"/>
    <property type="molecule type" value="Genomic_DNA"/>
</dbReference>
<geneLocation type="mitochondrion" evidence="6"/>
<evidence type="ECO:0000313" key="24">
    <source>
        <dbReference type="EMBL" id="QKJ82049.1"/>
    </source>
</evidence>
<dbReference type="PIRSF" id="PIRSF002122">
    <property type="entry name" value="RPS7p_RPS7a_RPS5e_RPS7o"/>
    <property type="match status" value="1"/>
</dbReference>
<dbReference type="EMBL" id="MH590365">
    <property type="protein sequence ID" value="QCC71247.1"/>
    <property type="molecule type" value="Genomic_DNA"/>
</dbReference>
<feature type="domain" description="Small ribosomal subunit protein uS7" evidence="5">
    <location>
        <begin position="30"/>
        <end position="170"/>
    </location>
</feature>
<evidence type="ECO:0000313" key="9">
    <source>
        <dbReference type="EMBL" id="AYK28715.1"/>
    </source>
</evidence>
<dbReference type="AlphaFoldDB" id="A0A068LH23"/>
<reference evidence="9" key="5">
    <citation type="submission" date="2018-01" db="EMBL/GenBank/DDBJ databases">
        <title>Mitochondrial genome of the golden tide-forming alga Sargassum horneri.</title>
        <authorList>
            <person name="Liu F."/>
        </authorList>
    </citation>
    <scope>NUCLEOTIDE SEQUENCE</scope>
    <source>
        <strain evidence="10">NJ-1S</strain>
        <strain evidence="9">NJ-2S</strain>
        <strain evidence="24">NJ-3</strain>
    </source>
</reference>
<protein>
    <submittedName>
        <fullName evidence="6">Ribosomal protein S7</fullName>
    </submittedName>
</protein>
<dbReference type="EMBL" id="MH590361">
    <property type="protein sequence ID" value="QCC71099.1"/>
    <property type="molecule type" value="Genomic_DNA"/>
</dbReference>
<reference evidence="8" key="3">
    <citation type="submission" date="2017-12" db="EMBL/GenBank/DDBJ databases">
        <title>Mitochondrial genome (form I) of the golden tide-forming alga Sargassum horneri in 2017.</title>
        <authorList>
            <person name="Liu F."/>
        </authorList>
    </citation>
    <scope>NUCLEOTIDE SEQUENCE</scope>
    <source>
        <strain evidence="17">SS2017-2_F</strain>
        <strain evidence="16">SS2017-2_R</strain>
        <strain evidence="8">YS2017-2</strain>
        <strain evidence="15">YS2017-4</strain>
        <strain evidence="14">YS2017-6</strain>
        <strain evidence="13">YS2017-7</strain>
    </source>
</reference>
<dbReference type="SUPFAM" id="SSF47973">
    <property type="entry name" value="Ribosomal protein S7"/>
    <property type="match status" value="1"/>
</dbReference>
<evidence type="ECO:0000313" key="16">
    <source>
        <dbReference type="EMBL" id="QCC71247.1"/>
    </source>
</evidence>
<evidence type="ECO:0000313" key="25">
    <source>
        <dbReference type="EMBL" id="QKY75706.1"/>
    </source>
</evidence>
<reference evidence="11" key="4">
    <citation type="submission" date="2018-01" db="EMBL/GenBank/DDBJ databases">
        <title>Mitochondrial genome (Japan I) of the golden tide-forming alga Sargassum horneri.</title>
        <authorList>
            <person name="Liu F."/>
        </authorList>
    </citation>
    <scope>NUCLEOTIDE SEQUENCE</scope>
    <source>
        <strain evidence="11">JP-1</strain>
        <strain evidence="12">JP-2</strain>
    </source>
</reference>
<dbReference type="EMBL" id="MT795186">
    <property type="protein sequence ID" value="QNU09236.1"/>
    <property type="molecule type" value="Genomic_DNA"/>
</dbReference>
<dbReference type="GO" id="GO:0003723">
    <property type="term" value="F:RNA binding"/>
    <property type="evidence" value="ECO:0007669"/>
    <property type="project" value="InterPro"/>
</dbReference>
<sequence length="186" mass="21312">MLEVKYNQLGIRHKISLNVKLKEAFNFSGIKKDPLVGKMINLLMKNGKRSKAEKVLNKAFQILDEKYPGRALHIFYFGVFEARRDIGIRLKPKAKKRRAVNSFSVYLPHTISPIRGLNLGMRALLASSRRRSGVRPFWDNLSEEILESSLGRGEVVTKRYSLNKLADSNKRRVHLGQLSSFPLISY</sequence>
<dbReference type="InterPro" id="IPR023798">
    <property type="entry name" value="Ribosomal_uS7_dom"/>
</dbReference>
<dbReference type="GO" id="GO:1990904">
    <property type="term" value="C:ribonucleoprotein complex"/>
    <property type="evidence" value="ECO:0007669"/>
    <property type="project" value="UniProtKB-KW"/>
</dbReference>
<evidence type="ECO:0000313" key="15">
    <source>
        <dbReference type="EMBL" id="QCC71099.1"/>
    </source>
</evidence>
<evidence type="ECO:0000259" key="5">
    <source>
        <dbReference type="Pfam" id="PF00177"/>
    </source>
</evidence>
<dbReference type="EMBL" id="MH607124">
    <property type="protein sequence ID" value="QCT81971.1"/>
    <property type="molecule type" value="Genomic_DNA"/>
</dbReference>
<dbReference type="EMBL" id="MH607125">
    <property type="protein sequence ID" value="QCT82008.1"/>
    <property type="molecule type" value="Genomic_DNA"/>
</dbReference>
<keyword evidence="3 4" id="KW-0687">Ribonucleoprotein</keyword>
<dbReference type="PROSITE" id="PS00052">
    <property type="entry name" value="RIBOSOMAL_S7"/>
    <property type="match status" value="1"/>
</dbReference>
<dbReference type="EMBL" id="MG681097">
    <property type="protein sequence ID" value="AWW89687.1"/>
    <property type="molecule type" value="Genomic_DNA"/>
</dbReference>
<dbReference type="EMBL" id="MH590359">
    <property type="protein sequence ID" value="QCC71025.1"/>
    <property type="molecule type" value="Genomic_DNA"/>
</dbReference>